<accession>A0A250KHC8</accession>
<evidence type="ECO:0000313" key="3">
    <source>
        <dbReference type="Proteomes" id="UP000267517"/>
    </source>
</evidence>
<name>A0A250KHC8_9BACT</name>
<dbReference type="RefSeq" id="WP_120174230.1">
    <property type="nucleotide sequence ID" value="NZ_AP018049.1"/>
</dbReference>
<dbReference type="AlphaFoldDB" id="A0A250KHC8"/>
<gene>
    <name evidence="2" type="ORF">PMEL1_01001</name>
</gene>
<feature type="region of interest" description="Disordered" evidence="1">
    <location>
        <begin position="26"/>
        <end position="60"/>
    </location>
</feature>
<sequence length="70" mass="7631">MKKIYITPQSEKVVLNVNGDILDNHFGNTSGVPVEPTNPNPGDKGETGGVDGFEAKENEWGEIAFTPWED</sequence>
<evidence type="ECO:0000313" key="2">
    <source>
        <dbReference type="EMBL" id="BBA29078.1"/>
    </source>
</evidence>
<dbReference type="Proteomes" id="UP000267517">
    <property type="component" value="Chromosome I"/>
</dbReference>
<dbReference type="EMBL" id="AP018049">
    <property type="protein sequence ID" value="BBA29078.1"/>
    <property type="molecule type" value="Genomic_DNA"/>
</dbReference>
<evidence type="ECO:0000256" key="1">
    <source>
        <dbReference type="SAM" id="MobiDB-lite"/>
    </source>
</evidence>
<proteinExistence type="predicted"/>
<protein>
    <submittedName>
        <fullName evidence="2">Uncharacterized protein</fullName>
    </submittedName>
</protein>
<organism evidence="2 3">
    <name type="scientific">Prevotella melaninogenica</name>
    <dbReference type="NCBI Taxonomy" id="28132"/>
    <lineage>
        <taxon>Bacteria</taxon>
        <taxon>Pseudomonadati</taxon>
        <taxon>Bacteroidota</taxon>
        <taxon>Bacteroidia</taxon>
        <taxon>Bacteroidales</taxon>
        <taxon>Prevotellaceae</taxon>
        <taxon>Prevotella</taxon>
    </lineage>
</organism>
<dbReference type="OrthoDB" id="1074844at2"/>
<reference evidence="2 3" key="1">
    <citation type="submission" date="2017-05" db="EMBL/GenBank/DDBJ databases">
        <title>whole genome sequence of Prevotella melaninogenica GAI 07411.</title>
        <authorList>
            <person name="Kondo Y."/>
            <person name="Hoshino T."/>
        </authorList>
    </citation>
    <scope>NUCLEOTIDE SEQUENCE [LARGE SCALE GENOMIC DNA]</scope>
    <source>
        <strain evidence="2 3">GAI 07411</strain>
    </source>
</reference>